<evidence type="ECO:0000313" key="2">
    <source>
        <dbReference type="EMBL" id="MFD1235667.1"/>
    </source>
</evidence>
<feature type="transmembrane region" description="Helical" evidence="1">
    <location>
        <begin position="31"/>
        <end position="64"/>
    </location>
</feature>
<gene>
    <name evidence="2" type="ORF">ACFQ34_20445</name>
</gene>
<accession>A0ABW3VKV8</accession>
<comment type="caution">
    <text evidence="2">The sequence shown here is derived from an EMBL/GenBank/DDBJ whole genome shotgun (WGS) entry which is preliminary data.</text>
</comment>
<organism evidence="2 3">
    <name type="scientific">Pseudonocardia benzenivorans</name>
    <dbReference type="NCBI Taxonomy" id="228005"/>
    <lineage>
        <taxon>Bacteria</taxon>
        <taxon>Bacillati</taxon>
        <taxon>Actinomycetota</taxon>
        <taxon>Actinomycetes</taxon>
        <taxon>Pseudonocardiales</taxon>
        <taxon>Pseudonocardiaceae</taxon>
        <taxon>Pseudonocardia</taxon>
    </lineage>
</organism>
<evidence type="ECO:0008006" key="4">
    <source>
        <dbReference type="Google" id="ProtNLM"/>
    </source>
</evidence>
<proteinExistence type="predicted"/>
<dbReference type="Proteomes" id="UP001597182">
    <property type="component" value="Unassembled WGS sequence"/>
</dbReference>
<name>A0ABW3VKV8_9PSEU</name>
<keyword evidence="1" id="KW-0812">Transmembrane</keyword>
<dbReference type="EMBL" id="JBHTMB010000171">
    <property type="protein sequence ID" value="MFD1235667.1"/>
    <property type="molecule type" value="Genomic_DNA"/>
</dbReference>
<keyword evidence="3" id="KW-1185">Reference proteome</keyword>
<sequence length="98" mass="10342">MSESNVADRLLSEARKRTAQQERTAAGRGKLVLVVGIIAFVASPISLAGYVLGVITIGLGIATIRKPEHAKNAKIALALGVAAILVATFFFTLRISMH</sequence>
<keyword evidence="1" id="KW-0472">Membrane</keyword>
<evidence type="ECO:0000313" key="3">
    <source>
        <dbReference type="Proteomes" id="UP001597182"/>
    </source>
</evidence>
<keyword evidence="1" id="KW-1133">Transmembrane helix</keyword>
<dbReference type="RefSeq" id="WP_013673887.1">
    <property type="nucleotide sequence ID" value="NZ_BAABKS010000008.1"/>
</dbReference>
<protein>
    <recommendedName>
        <fullName evidence="4">DUF4190 domain-containing protein</fullName>
    </recommendedName>
</protein>
<feature type="transmembrane region" description="Helical" evidence="1">
    <location>
        <begin position="76"/>
        <end position="97"/>
    </location>
</feature>
<reference evidence="3" key="1">
    <citation type="journal article" date="2019" name="Int. J. Syst. Evol. Microbiol.">
        <title>The Global Catalogue of Microorganisms (GCM) 10K type strain sequencing project: providing services to taxonomists for standard genome sequencing and annotation.</title>
        <authorList>
            <consortium name="The Broad Institute Genomics Platform"/>
            <consortium name="The Broad Institute Genome Sequencing Center for Infectious Disease"/>
            <person name="Wu L."/>
            <person name="Ma J."/>
        </authorList>
    </citation>
    <scope>NUCLEOTIDE SEQUENCE [LARGE SCALE GENOMIC DNA]</scope>
    <source>
        <strain evidence="3">CCUG 49018</strain>
    </source>
</reference>
<evidence type="ECO:0000256" key="1">
    <source>
        <dbReference type="SAM" id="Phobius"/>
    </source>
</evidence>